<dbReference type="InterPro" id="IPR016185">
    <property type="entry name" value="PreATP-grasp_dom_sf"/>
</dbReference>
<feature type="binding site" evidence="15">
    <location>
        <begin position="180"/>
        <end position="182"/>
    </location>
    <ligand>
        <name>ATP</name>
        <dbReference type="ChEBI" id="CHEBI:30616"/>
    </ligand>
</feature>
<evidence type="ECO:0000256" key="12">
    <source>
        <dbReference type="ARBA" id="ARBA00047614"/>
    </source>
</evidence>
<dbReference type="GeneID" id="93526370"/>
<dbReference type="EC" id="6.3.2.4" evidence="13"/>
<dbReference type="HAMAP" id="MF_00047">
    <property type="entry name" value="Dala_Dala_lig"/>
    <property type="match status" value="1"/>
</dbReference>
<evidence type="ECO:0000256" key="14">
    <source>
        <dbReference type="PIRSR" id="PIRSR039102-1"/>
    </source>
</evidence>
<evidence type="ECO:0000256" key="3">
    <source>
        <dbReference type="ARBA" id="ARBA00022598"/>
    </source>
</evidence>
<keyword evidence="9 13" id="KW-0573">Peptidoglycan synthesis</keyword>
<dbReference type="GO" id="GO:0005524">
    <property type="term" value="F:ATP binding"/>
    <property type="evidence" value="ECO:0007669"/>
    <property type="project" value="UniProtKB-UniRule"/>
</dbReference>
<evidence type="ECO:0000259" key="18">
    <source>
        <dbReference type="PROSITE" id="PS50975"/>
    </source>
</evidence>
<keyword evidence="8 13" id="KW-0133">Cell shape</keyword>
<evidence type="ECO:0000256" key="2">
    <source>
        <dbReference type="ARBA" id="ARBA00010871"/>
    </source>
</evidence>
<keyword evidence="11 13" id="KW-0961">Cell wall biogenesis/degradation</keyword>
<dbReference type="RefSeq" id="WP_002990049.1">
    <property type="nucleotide sequence ID" value="NZ_CP068108.1"/>
</dbReference>
<comment type="cofactor">
    <cofactor evidence="16">
        <name>Mg(2+)</name>
        <dbReference type="ChEBI" id="CHEBI:18420"/>
    </cofactor>
    <cofactor evidence="16">
        <name>Mn(2+)</name>
        <dbReference type="ChEBI" id="CHEBI:29035"/>
    </cofactor>
    <text evidence="16">Binds 2 magnesium or manganese ions per subunit.</text>
</comment>
<dbReference type="Pfam" id="PF01820">
    <property type="entry name" value="Dala_Dala_lig_N"/>
    <property type="match status" value="1"/>
</dbReference>
<keyword evidence="5 15" id="KW-0547">Nucleotide-binding</keyword>
<dbReference type="GO" id="GO:0008716">
    <property type="term" value="F:D-alanine-D-alanine ligase activity"/>
    <property type="evidence" value="ECO:0007669"/>
    <property type="project" value="UniProtKB-UniRule"/>
</dbReference>
<dbReference type="InterPro" id="IPR005905">
    <property type="entry name" value="D_ala_D_ala"/>
</dbReference>
<dbReference type="PIRSF" id="PIRSF039102">
    <property type="entry name" value="Ddl/VanB"/>
    <property type="match status" value="1"/>
</dbReference>
<evidence type="ECO:0000256" key="17">
    <source>
        <dbReference type="PROSITE-ProRule" id="PRU00409"/>
    </source>
</evidence>
<dbReference type="GO" id="GO:0046872">
    <property type="term" value="F:metal ion binding"/>
    <property type="evidence" value="ECO:0007669"/>
    <property type="project" value="UniProtKB-KW"/>
</dbReference>
<dbReference type="Gene3D" id="3.40.50.20">
    <property type="match status" value="1"/>
</dbReference>
<feature type="binding site" evidence="16">
    <location>
        <position position="312"/>
    </location>
    <ligand>
        <name>Mg(2+)</name>
        <dbReference type="ChEBI" id="CHEBI:18420"/>
        <label>2</label>
    </ligand>
</feature>
<evidence type="ECO:0000256" key="7">
    <source>
        <dbReference type="ARBA" id="ARBA00022842"/>
    </source>
</evidence>
<dbReference type="SUPFAM" id="SSF52440">
    <property type="entry name" value="PreATP-grasp domain"/>
    <property type="match status" value="1"/>
</dbReference>
<comment type="cofactor">
    <cofactor evidence="1">
        <name>Mn(2+)</name>
        <dbReference type="ChEBI" id="CHEBI:29035"/>
    </cofactor>
</comment>
<dbReference type="PROSITE" id="PS00843">
    <property type="entry name" value="DALA_DALA_LIGASE_1"/>
    <property type="match status" value="1"/>
</dbReference>
<comment type="similarity">
    <text evidence="2 13">Belongs to the D-alanine--D-alanine ligase family.</text>
</comment>
<name>A0A9Q6ZD97_MYROD</name>
<gene>
    <name evidence="13" type="primary">ddl</name>
    <name evidence="19" type="ORF">I6I88_01830</name>
</gene>
<evidence type="ECO:0000256" key="10">
    <source>
        <dbReference type="ARBA" id="ARBA00023211"/>
    </source>
</evidence>
<proteinExistence type="inferred from homology"/>
<evidence type="ECO:0000313" key="19">
    <source>
        <dbReference type="EMBL" id="QQU00531.1"/>
    </source>
</evidence>
<accession>A0A9Q6ZD97</accession>
<comment type="pathway">
    <text evidence="13">Cell wall biogenesis; peptidoglycan biosynthesis.</text>
</comment>
<evidence type="ECO:0000313" key="20">
    <source>
        <dbReference type="Proteomes" id="UP000596202"/>
    </source>
</evidence>
<protein>
    <recommendedName>
        <fullName evidence="13">D-alanine--D-alanine ligase</fullName>
        <ecNumber evidence="13">6.3.2.4</ecNumber>
    </recommendedName>
    <alternativeName>
        <fullName evidence="13">D-Ala-D-Ala ligase</fullName>
    </alternativeName>
    <alternativeName>
        <fullName evidence="13">D-alanylalanine synthetase</fullName>
    </alternativeName>
</protein>
<dbReference type="PROSITE" id="PS50975">
    <property type="entry name" value="ATP_GRASP"/>
    <property type="match status" value="1"/>
</dbReference>
<feature type="binding site" evidence="15">
    <location>
        <begin position="188"/>
        <end position="189"/>
    </location>
    <ligand>
        <name>ATP</name>
        <dbReference type="ChEBI" id="CHEBI:30616"/>
    </ligand>
</feature>
<feature type="active site" evidence="14">
    <location>
        <position position="323"/>
    </location>
</feature>
<dbReference type="InterPro" id="IPR011761">
    <property type="entry name" value="ATP-grasp"/>
</dbReference>
<dbReference type="PANTHER" id="PTHR23132">
    <property type="entry name" value="D-ALANINE--D-ALANINE LIGASE"/>
    <property type="match status" value="1"/>
</dbReference>
<reference evidence="19 20" key="1">
    <citation type="submission" date="2021-01" db="EMBL/GenBank/DDBJ databases">
        <title>FDA dAtabase for Regulatory Grade micrObial Sequences (FDA-ARGOS): Supporting development and validation of Infectious Disease Dx tests.</title>
        <authorList>
            <person name="Sproer C."/>
            <person name="Gronow S."/>
            <person name="Severitt S."/>
            <person name="Schroder I."/>
            <person name="Tallon L."/>
            <person name="Sadzewicz L."/>
            <person name="Zhao X."/>
            <person name="Boylan J."/>
            <person name="Ott S."/>
            <person name="Bowen H."/>
            <person name="Vavikolanu K."/>
            <person name="Mehta A."/>
            <person name="Aluvathingal J."/>
            <person name="Nadendla S."/>
            <person name="Lowell S."/>
            <person name="Myers T."/>
            <person name="Yan Y."/>
            <person name="Sichtig H."/>
        </authorList>
    </citation>
    <scope>NUCLEOTIDE SEQUENCE [LARGE SCALE GENOMIC DNA]</scope>
    <source>
        <strain evidence="19 20">FDAARGOS_1131</strain>
    </source>
</reference>
<dbReference type="GO" id="GO:0008360">
    <property type="term" value="P:regulation of cell shape"/>
    <property type="evidence" value="ECO:0007669"/>
    <property type="project" value="UniProtKB-KW"/>
</dbReference>
<feature type="binding site" evidence="15">
    <location>
        <begin position="311"/>
        <end position="312"/>
    </location>
    <ligand>
        <name>ATP</name>
        <dbReference type="ChEBI" id="CHEBI:30616"/>
    </ligand>
</feature>
<sequence length="352" mass="39451">MKQKVAIVFGGRSPEYEVSLISATTIYNAINKFQFEVLLLGNNKKGQWYYNCEYAKEQVDLTVDDYFSQARKVHIQEDQGNGLIVDSQTHEVLAIFTVVFPIIHGGFGEDGTLQGFFRFLGISCVGSSVLGSSICMDKEITKRILKDNGIPITRFITLYEVNKEIITFNQIVKELGSPFFVKPCNAGSSFGVSKVYNSRDFTVALDLAFRFDTKILIEEAIEGKEIECSILGNEKPISSSLGEIVTSTDFYSYDVKYCNTSKATMKIPADVLVEISEKIRLCALKAYQVVCCEGFARIDFFLKADGDFVVNEINTLPGFTPYSMYPKLFEYSGLSVSDLLSELIRLALEKKR</sequence>
<dbReference type="InterPro" id="IPR000291">
    <property type="entry name" value="D-Ala_lig_Van_CS"/>
</dbReference>
<dbReference type="FunFam" id="3.30.470.20:FF:000008">
    <property type="entry name" value="D-alanine--D-alanine ligase"/>
    <property type="match status" value="1"/>
</dbReference>
<feature type="binding site" evidence="15">
    <location>
        <begin position="218"/>
        <end position="225"/>
    </location>
    <ligand>
        <name>ATP</name>
        <dbReference type="ChEBI" id="CHEBI:30616"/>
    </ligand>
</feature>
<dbReference type="InterPro" id="IPR011095">
    <property type="entry name" value="Dala_Dala_lig_C"/>
</dbReference>
<keyword evidence="13" id="KW-0963">Cytoplasm</keyword>
<dbReference type="PROSITE" id="PS00844">
    <property type="entry name" value="DALA_DALA_LIGASE_2"/>
    <property type="match status" value="1"/>
</dbReference>
<comment type="subcellular location">
    <subcellularLocation>
        <location evidence="13">Cytoplasm</location>
    </subcellularLocation>
</comment>
<comment type="function">
    <text evidence="13">Cell wall formation.</text>
</comment>
<dbReference type="SUPFAM" id="SSF56059">
    <property type="entry name" value="Glutathione synthetase ATP-binding domain-like"/>
    <property type="match status" value="1"/>
</dbReference>
<evidence type="ECO:0000256" key="4">
    <source>
        <dbReference type="ARBA" id="ARBA00022723"/>
    </source>
</evidence>
<keyword evidence="7 16" id="KW-0460">Magnesium</keyword>
<dbReference type="GO" id="GO:0005829">
    <property type="term" value="C:cytosol"/>
    <property type="evidence" value="ECO:0007669"/>
    <property type="project" value="TreeGrafter"/>
</dbReference>
<keyword evidence="3 13" id="KW-0436">Ligase</keyword>
<dbReference type="EMBL" id="CP068108">
    <property type="protein sequence ID" value="QQU00531.1"/>
    <property type="molecule type" value="Genomic_DNA"/>
</dbReference>
<feature type="binding site" evidence="16">
    <location>
        <position position="312"/>
    </location>
    <ligand>
        <name>Mg(2+)</name>
        <dbReference type="ChEBI" id="CHEBI:18420"/>
        <label>1</label>
    </ligand>
</feature>
<dbReference type="NCBIfam" id="NF002528">
    <property type="entry name" value="PRK01966.1-4"/>
    <property type="match status" value="1"/>
</dbReference>
<dbReference type="GO" id="GO:0071555">
    <property type="term" value="P:cell wall organization"/>
    <property type="evidence" value="ECO:0007669"/>
    <property type="project" value="UniProtKB-KW"/>
</dbReference>
<dbReference type="Pfam" id="PF07478">
    <property type="entry name" value="Dala_Dala_lig_C"/>
    <property type="match status" value="1"/>
</dbReference>
<dbReference type="AlphaFoldDB" id="A0A9Q6ZD97"/>
<dbReference type="InterPro" id="IPR013815">
    <property type="entry name" value="ATP_grasp_subdomain_1"/>
</dbReference>
<evidence type="ECO:0000256" key="11">
    <source>
        <dbReference type="ARBA" id="ARBA00023316"/>
    </source>
</evidence>
<dbReference type="GO" id="GO:0009252">
    <property type="term" value="P:peptidoglycan biosynthetic process"/>
    <property type="evidence" value="ECO:0007669"/>
    <property type="project" value="UniProtKB-UniRule"/>
</dbReference>
<evidence type="ECO:0000256" key="9">
    <source>
        <dbReference type="ARBA" id="ARBA00022984"/>
    </source>
</evidence>
<dbReference type="Gene3D" id="3.30.470.20">
    <property type="entry name" value="ATP-grasp fold, B domain"/>
    <property type="match status" value="1"/>
</dbReference>
<evidence type="ECO:0000256" key="5">
    <source>
        <dbReference type="ARBA" id="ARBA00022741"/>
    </source>
</evidence>
<evidence type="ECO:0000256" key="6">
    <source>
        <dbReference type="ARBA" id="ARBA00022840"/>
    </source>
</evidence>
<evidence type="ECO:0000256" key="15">
    <source>
        <dbReference type="PIRSR" id="PIRSR039102-2"/>
    </source>
</evidence>
<dbReference type="NCBIfam" id="TIGR01205">
    <property type="entry name" value="D_ala_D_alaTIGR"/>
    <property type="match status" value="1"/>
</dbReference>
<dbReference type="Gene3D" id="3.30.1490.20">
    <property type="entry name" value="ATP-grasp fold, A domain"/>
    <property type="match status" value="1"/>
</dbReference>
<dbReference type="InterPro" id="IPR011127">
    <property type="entry name" value="Dala_Dala_lig_N"/>
</dbReference>
<dbReference type="Proteomes" id="UP000596202">
    <property type="component" value="Chromosome"/>
</dbReference>
<feature type="binding site" evidence="15">
    <location>
        <position position="138"/>
    </location>
    <ligand>
        <name>ATP</name>
        <dbReference type="ChEBI" id="CHEBI:30616"/>
    </ligand>
</feature>
<dbReference type="PANTHER" id="PTHR23132:SF25">
    <property type="entry name" value="D-ALANINE--D-ALANINE LIGASE A"/>
    <property type="match status" value="1"/>
</dbReference>
<feature type="binding site" evidence="16">
    <location>
        <position position="299"/>
    </location>
    <ligand>
        <name>Mg(2+)</name>
        <dbReference type="ChEBI" id="CHEBI:18420"/>
        <label>1</label>
    </ligand>
</feature>
<organism evidence="19 20">
    <name type="scientific">Myroides odoratus</name>
    <name type="common">Flavobacterium odoratum</name>
    <dbReference type="NCBI Taxonomy" id="256"/>
    <lineage>
        <taxon>Bacteria</taxon>
        <taxon>Pseudomonadati</taxon>
        <taxon>Bacteroidota</taxon>
        <taxon>Flavobacteriia</taxon>
        <taxon>Flavobacteriales</taxon>
        <taxon>Flavobacteriaceae</taxon>
        <taxon>Myroides</taxon>
    </lineage>
</organism>
<evidence type="ECO:0000256" key="1">
    <source>
        <dbReference type="ARBA" id="ARBA00001936"/>
    </source>
</evidence>
<dbReference type="OrthoDB" id="9813261at2"/>
<feature type="binding site" evidence="16">
    <location>
        <position position="314"/>
    </location>
    <ligand>
        <name>Mg(2+)</name>
        <dbReference type="ChEBI" id="CHEBI:18420"/>
        <label>2</label>
    </ligand>
</feature>
<keyword evidence="6 17" id="KW-0067">ATP-binding</keyword>
<keyword evidence="4 16" id="KW-0479">Metal-binding</keyword>
<feature type="domain" description="ATP-grasp" evidence="18">
    <location>
        <begin position="142"/>
        <end position="345"/>
    </location>
</feature>
<comment type="catalytic activity">
    <reaction evidence="12 13">
        <text>2 D-alanine + ATP = D-alanyl-D-alanine + ADP + phosphate + H(+)</text>
        <dbReference type="Rhea" id="RHEA:11224"/>
        <dbReference type="ChEBI" id="CHEBI:15378"/>
        <dbReference type="ChEBI" id="CHEBI:30616"/>
        <dbReference type="ChEBI" id="CHEBI:43474"/>
        <dbReference type="ChEBI" id="CHEBI:57416"/>
        <dbReference type="ChEBI" id="CHEBI:57822"/>
        <dbReference type="ChEBI" id="CHEBI:456216"/>
        <dbReference type="EC" id="6.3.2.4"/>
    </reaction>
</comment>
<feature type="active site" evidence="14">
    <location>
        <position position="15"/>
    </location>
</feature>
<evidence type="ECO:0000256" key="8">
    <source>
        <dbReference type="ARBA" id="ARBA00022960"/>
    </source>
</evidence>
<feature type="active site" evidence="14">
    <location>
        <position position="188"/>
    </location>
</feature>
<evidence type="ECO:0000256" key="16">
    <source>
        <dbReference type="PIRSR" id="PIRSR039102-3"/>
    </source>
</evidence>
<evidence type="ECO:0000256" key="13">
    <source>
        <dbReference type="HAMAP-Rule" id="MF_00047"/>
    </source>
</evidence>
<keyword evidence="10 16" id="KW-0464">Manganese</keyword>